<comment type="catalytic activity">
    <reaction evidence="12">
        <text>firefly D-luciferin + ATP + O2 = firefly oxyluciferin + hnu + AMP + CO2 + diphosphate</text>
        <dbReference type="Rhea" id="RHEA:10732"/>
        <dbReference type="ChEBI" id="CHEBI:15379"/>
        <dbReference type="ChEBI" id="CHEBI:16526"/>
        <dbReference type="ChEBI" id="CHEBI:16792"/>
        <dbReference type="ChEBI" id="CHEBI:30212"/>
        <dbReference type="ChEBI" id="CHEBI:30616"/>
        <dbReference type="ChEBI" id="CHEBI:33019"/>
        <dbReference type="ChEBI" id="CHEBI:58038"/>
        <dbReference type="ChEBI" id="CHEBI:456215"/>
        <dbReference type="EC" id="1.13.12.7"/>
    </reaction>
</comment>
<dbReference type="InterPro" id="IPR000873">
    <property type="entry name" value="AMP-dep_synth/lig_dom"/>
</dbReference>
<organism evidence="15 16">
    <name type="scientific">Rhodnius prolixus</name>
    <name type="common">Triatomid bug</name>
    <dbReference type="NCBI Taxonomy" id="13249"/>
    <lineage>
        <taxon>Eukaryota</taxon>
        <taxon>Metazoa</taxon>
        <taxon>Ecdysozoa</taxon>
        <taxon>Arthropoda</taxon>
        <taxon>Hexapoda</taxon>
        <taxon>Insecta</taxon>
        <taxon>Pterygota</taxon>
        <taxon>Neoptera</taxon>
        <taxon>Paraneoptera</taxon>
        <taxon>Hemiptera</taxon>
        <taxon>Heteroptera</taxon>
        <taxon>Panheteroptera</taxon>
        <taxon>Cimicomorpha</taxon>
        <taxon>Reduviidae</taxon>
        <taxon>Triatominae</taxon>
        <taxon>Rhodnius</taxon>
    </lineage>
</organism>
<accession>T1H7X8</accession>
<dbReference type="FunCoup" id="T1H7X8">
    <property type="interactions" value="223"/>
</dbReference>
<evidence type="ECO:0000256" key="5">
    <source>
        <dbReference type="ARBA" id="ARBA00022741"/>
    </source>
</evidence>
<evidence type="ECO:0000256" key="11">
    <source>
        <dbReference type="ARBA" id="ARBA00023262"/>
    </source>
</evidence>
<dbReference type="FunFam" id="3.30.300.30:FF:000007">
    <property type="entry name" value="4-coumarate--CoA ligase 2"/>
    <property type="match status" value="1"/>
</dbReference>
<dbReference type="Pfam" id="PF13193">
    <property type="entry name" value="AMP-binding_C"/>
    <property type="match status" value="1"/>
</dbReference>
<dbReference type="Gene3D" id="3.40.50.12780">
    <property type="entry name" value="N-terminal domain of ligase-like"/>
    <property type="match status" value="1"/>
</dbReference>
<dbReference type="PANTHER" id="PTHR24096">
    <property type="entry name" value="LONG-CHAIN-FATTY-ACID--COA LIGASE"/>
    <property type="match status" value="1"/>
</dbReference>
<keyword evidence="7" id="KW-0560">Oxidoreductase</keyword>
<keyword evidence="6" id="KW-0067">ATP-binding</keyword>
<evidence type="ECO:0000256" key="3">
    <source>
        <dbReference type="ARBA" id="ARBA00012532"/>
    </source>
</evidence>
<dbReference type="eggNOG" id="KOG1176">
    <property type="taxonomic scope" value="Eukaryota"/>
</dbReference>
<evidence type="ECO:0000313" key="16">
    <source>
        <dbReference type="Proteomes" id="UP000015103"/>
    </source>
</evidence>
<dbReference type="AlphaFoldDB" id="T1H7X8"/>
<evidence type="ECO:0000256" key="6">
    <source>
        <dbReference type="ARBA" id="ARBA00022840"/>
    </source>
</evidence>
<dbReference type="HOGENOM" id="CLU_000022_59_2_1"/>
<evidence type="ECO:0000256" key="2">
    <source>
        <dbReference type="ARBA" id="ARBA00006432"/>
    </source>
</evidence>
<evidence type="ECO:0000259" key="13">
    <source>
        <dbReference type="Pfam" id="PF00501"/>
    </source>
</evidence>
<dbReference type="VEuPathDB" id="VectorBase:RPRC000110"/>
<dbReference type="EMBL" id="ACPB03018676">
    <property type="status" value="NOT_ANNOTATED_CDS"/>
    <property type="molecule type" value="Genomic_DNA"/>
</dbReference>
<evidence type="ECO:0000256" key="7">
    <source>
        <dbReference type="ARBA" id="ARBA00023002"/>
    </source>
</evidence>
<dbReference type="Pfam" id="PF00501">
    <property type="entry name" value="AMP-binding"/>
    <property type="match status" value="1"/>
</dbReference>
<evidence type="ECO:0000256" key="12">
    <source>
        <dbReference type="ARBA" id="ARBA00048497"/>
    </source>
</evidence>
<evidence type="ECO:0000313" key="15">
    <source>
        <dbReference type="EnsemblMetazoa" id="RPRC000110-PA"/>
    </source>
</evidence>
<keyword evidence="11" id="KW-0599">Photoprotein</keyword>
<dbReference type="FunFam" id="3.40.50.12780:FF:000003">
    <property type="entry name" value="Long-chain-fatty-acid--CoA ligase FadD"/>
    <property type="match status" value="1"/>
</dbReference>
<dbReference type="InterPro" id="IPR045851">
    <property type="entry name" value="AMP-bd_C_sf"/>
</dbReference>
<evidence type="ECO:0000259" key="14">
    <source>
        <dbReference type="Pfam" id="PF13193"/>
    </source>
</evidence>
<dbReference type="EC" id="1.13.12.7" evidence="3"/>
<keyword evidence="9" id="KW-0576">Peroxisome</keyword>
<protein>
    <recommendedName>
        <fullName evidence="4">Luciferin 4-monooxygenase</fullName>
        <ecNumber evidence="3">1.13.12.7</ecNumber>
    </recommendedName>
</protein>
<feature type="domain" description="AMP-binding enzyme C-terminal" evidence="14">
    <location>
        <begin position="492"/>
        <end position="567"/>
    </location>
</feature>
<keyword evidence="10" id="KW-0455">Luminescence</keyword>
<evidence type="ECO:0000256" key="4">
    <source>
        <dbReference type="ARBA" id="ARBA00019043"/>
    </source>
</evidence>
<dbReference type="GO" id="GO:0046949">
    <property type="term" value="P:fatty-acyl-CoA biosynthetic process"/>
    <property type="evidence" value="ECO:0007669"/>
    <property type="project" value="TreeGrafter"/>
</dbReference>
<dbReference type="InterPro" id="IPR042099">
    <property type="entry name" value="ANL_N_sf"/>
</dbReference>
<dbReference type="InterPro" id="IPR020845">
    <property type="entry name" value="AMP-binding_CS"/>
</dbReference>
<evidence type="ECO:0000256" key="8">
    <source>
        <dbReference type="ARBA" id="ARBA00023033"/>
    </source>
</evidence>
<feature type="domain" description="AMP-dependent synthetase/ligase" evidence="13">
    <location>
        <begin position="67"/>
        <end position="442"/>
    </location>
</feature>
<reference evidence="15" key="1">
    <citation type="submission" date="2015-05" db="UniProtKB">
        <authorList>
            <consortium name="EnsemblMetazoa"/>
        </authorList>
    </citation>
    <scope>IDENTIFICATION</scope>
</reference>
<sequence length="576" mass="63633">MLPLRLLRRALQDFTTNPICSQGNLIRQLKSSSFVLRNSYSSNYYVDSPLSSVEIPNLTINNYILNNVEKWPEKTAMECGISGRKYTYSQLKTLSKNVALGLLNSGLQPGQVITIILPNMPEFIIAMIGALQAGLIVSTVNPLYNADEIRYQLLDSESSLVITYQQKINDVNEAINKIENNKLFPTVVINNPSDSLPQGTRSFRELLETRNNDETLLKGVKSDPDSTAFLLYSSGTTGLPKGVILSHRQIVSNCEQLSHPALKIAYETSETYQDVVMCILPLFHCYGLSVNSLSNLYCGTKLITLPKFEPESFLKLLKEVSSCTIAYFVPPLIQFLANNPSVTAENMKKLRSILNGAAAISVTDAHKLLSKKHMIINSGYGMTEAGPVITACRNTCVDLDTVGIPLSNSQLKIVDIETGETLDPSQPGEICCKGPQVMSGYYKNEEATAATLKDGWLHTGDVGYLNEERHLFIVDRMKELIKVKGFQVAPLELEETLRQHPGVSDVAVVGKPDSRYGEVPVAFIVPTPGKEPTEKELLSFIATKVAEYKQINSVIFMTSIPKNTTGKILRKTLKET</sequence>
<dbReference type="GO" id="GO:0008218">
    <property type="term" value="P:bioluminescence"/>
    <property type="evidence" value="ECO:0007669"/>
    <property type="project" value="UniProtKB-KW"/>
</dbReference>
<dbReference type="STRING" id="13249.T1H7X8"/>
<comment type="similarity">
    <text evidence="2">Belongs to the ATP-dependent AMP-binding enzyme family.</text>
</comment>
<dbReference type="GO" id="GO:0004497">
    <property type="term" value="F:monooxygenase activity"/>
    <property type="evidence" value="ECO:0007669"/>
    <property type="project" value="UniProtKB-KW"/>
</dbReference>
<keyword evidence="8" id="KW-0503">Monooxygenase</keyword>
<dbReference type="InterPro" id="IPR025110">
    <property type="entry name" value="AMP-bd_C"/>
</dbReference>
<evidence type="ECO:0000256" key="1">
    <source>
        <dbReference type="ARBA" id="ARBA00004275"/>
    </source>
</evidence>
<dbReference type="OMA" id="IPINPIY"/>
<dbReference type="EnsemblMetazoa" id="RPRC000110-RA">
    <property type="protein sequence ID" value="RPRC000110-PA"/>
    <property type="gene ID" value="RPRC000110"/>
</dbReference>
<dbReference type="PANTHER" id="PTHR24096:SF422">
    <property type="entry name" value="BCDNA.GH02901"/>
    <property type="match status" value="1"/>
</dbReference>
<evidence type="ECO:0000256" key="9">
    <source>
        <dbReference type="ARBA" id="ARBA00023140"/>
    </source>
</evidence>
<dbReference type="Proteomes" id="UP000015103">
    <property type="component" value="Unassembled WGS sequence"/>
</dbReference>
<keyword evidence="16" id="KW-1185">Reference proteome</keyword>
<comment type="subcellular location">
    <subcellularLocation>
        <location evidence="1">Peroxisome</location>
    </subcellularLocation>
</comment>
<dbReference type="PROSITE" id="PS00455">
    <property type="entry name" value="AMP_BINDING"/>
    <property type="match status" value="1"/>
</dbReference>
<keyword evidence="5" id="KW-0547">Nucleotide-binding</keyword>
<dbReference type="CDD" id="cd05911">
    <property type="entry name" value="Firefly_Luc_like"/>
    <property type="match status" value="1"/>
</dbReference>
<dbReference type="InParanoid" id="T1H7X8"/>
<dbReference type="GO" id="GO:0005524">
    <property type="term" value="F:ATP binding"/>
    <property type="evidence" value="ECO:0007669"/>
    <property type="project" value="UniProtKB-KW"/>
</dbReference>
<name>T1H7X8_RHOPR</name>
<dbReference type="GO" id="GO:0005777">
    <property type="term" value="C:peroxisome"/>
    <property type="evidence" value="ECO:0007669"/>
    <property type="project" value="UniProtKB-SubCell"/>
</dbReference>
<dbReference type="GO" id="GO:0004467">
    <property type="term" value="F:long-chain fatty acid-CoA ligase activity"/>
    <property type="evidence" value="ECO:0007669"/>
    <property type="project" value="TreeGrafter"/>
</dbReference>
<dbReference type="Gene3D" id="3.30.300.30">
    <property type="match status" value="1"/>
</dbReference>
<evidence type="ECO:0000256" key="10">
    <source>
        <dbReference type="ARBA" id="ARBA00023223"/>
    </source>
</evidence>
<dbReference type="SUPFAM" id="SSF56801">
    <property type="entry name" value="Acetyl-CoA synthetase-like"/>
    <property type="match status" value="1"/>
</dbReference>
<proteinExistence type="inferred from homology"/>